<feature type="region of interest" description="Disordered" evidence="1">
    <location>
        <begin position="119"/>
        <end position="176"/>
    </location>
</feature>
<feature type="compositionally biased region" description="Polar residues" evidence="1">
    <location>
        <begin position="160"/>
        <end position="176"/>
    </location>
</feature>
<evidence type="ECO:0000313" key="3">
    <source>
        <dbReference type="Proteomes" id="UP000619534"/>
    </source>
</evidence>
<dbReference type="EMBL" id="BMCJ01000003">
    <property type="protein sequence ID" value="GGC87868.1"/>
    <property type="molecule type" value="Genomic_DNA"/>
</dbReference>
<comment type="caution">
    <text evidence="2">The sequence shown here is derived from an EMBL/GenBank/DDBJ whole genome shotgun (WGS) entry which is preliminary data.</text>
</comment>
<sequence>MFPPARPPMGGRPPGFGGQSPFQIGSYGNQFGIGNQFRGMPQKQGFLSRLLANRGAGAAARGGFGAVQGGGTDFASMLGNAQQVLKVAQSAAPMIQQYGPMVKNIPTLINLWKIMREPDEETETQAESSLRSPDRMESRVSSNRESNRRREESSSELHSNKASRSNQGTSQPKLYI</sequence>
<evidence type="ECO:0000313" key="2">
    <source>
        <dbReference type="EMBL" id="GGC87868.1"/>
    </source>
</evidence>
<feature type="compositionally biased region" description="Basic and acidic residues" evidence="1">
    <location>
        <begin position="145"/>
        <end position="159"/>
    </location>
</feature>
<evidence type="ECO:0000256" key="1">
    <source>
        <dbReference type="SAM" id="MobiDB-lite"/>
    </source>
</evidence>
<organism evidence="2 3">
    <name type="scientific">Thalassobacillus devorans</name>
    <dbReference type="NCBI Taxonomy" id="279813"/>
    <lineage>
        <taxon>Bacteria</taxon>
        <taxon>Bacillati</taxon>
        <taxon>Bacillota</taxon>
        <taxon>Bacilli</taxon>
        <taxon>Bacillales</taxon>
        <taxon>Bacillaceae</taxon>
        <taxon>Thalassobacillus</taxon>
    </lineage>
</organism>
<gene>
    <name evidence="2" type="ORF">GCM10007216_18260</name>
</gene>
<dbReference type="RefSeq" id="WP_062446241.1">
    <property type="nucleotide sequence ID" value="NZ_CTEA01000005.1"/>
</dbReference>
<dbReference type="InterPro" id="IPR025571">
    <property type="entry name" value="YqfQ"/>
</dbReference>
<protein>
    <recommendedName>
        <fullName evidence="4">YqfQ-like protein</fullName>
    </recommendedName>
</protein>
<feature type="region of interest" description="Disordered" evidence="1">
    <location>
        <begin position="1"/>
        <end position="21"/>
    </location>
</feature>
<keyword evidence="3" id="KW-1185">Reference proteome</keyword>
<feature type="compositionally biased region" description="Pro residues" evidence="1">
    <location>
        <begin position="1"/>
        <end position="11"/>
    </location>
</feature>
<proteinExistence type="predicted"/>
<name>A0ABQ1P232_9BACI</name>
<dbReference type="Pfam" id="PF14181">
    <property type="entry name" value="YqfQ"/>
    <property type="match status" value="1"/>
</dbReference>
<evidence type="ECO:0008006" key="4">
    <source>
        <dbReference type="Google" id="ProtNLM"/>
    </source>
</evidence>
<dbReference type="Proteomes" id="UP000619534">
    <property type="component" value="Unassembled WGS sequence"/>
</dbReference>
<reference evidence="3" key="1">
    <citation type="journal article" date="2019" name="Int. J. Syst. Evol. Microbiol.">
        <title>The Global Catalogue of Microorganisms (GCM) 10K type strain sequencing project: providing services to taxonomists for standard genome sequencing and annotation.</title>
        <authorList>
            <consortium name="The Broad Institute Genomics Platform"/>
            <consortium name="The Broad Institute Genome Sequencing Center for Infectious Disease"/>
            <person name="Wu L."/>
            <person name="Ma J."/>
        </authorList>
    </citation>
    <scope>NUCLEOTIDE SEQUENCE [LARGE SCALE GENOMIC DNA]</scope>
    <source>
        <strain evidence="3">CCM 7282</strain>
    </source>
</reference>
<accession>A0ABQ1P232</accession>